<protein>
    <submittedName>
        <fullName evidence="1">Uncharacterized protein</fullName>
    </submittedName>
</protein>
<reference evidence="2" key="1">
    <citation type="submission" date="2017-03" db="EMBL/GenBank/DDBJ databases">
        <title>Phytopthora megakarya and P. palmivora, two closely related causual agents of cacao black pod achieved similar genome size and gene model numbers by different mechanisms.</title>
        <authorList>
            <person name="Ali S."/>
            <person name="Shao J."/>
            <person name="Larry D.J."/>
            <person name="Kronmiller B."/>
            <person name="Shen D."/>
            <person name="Strem M.D."/>
            <person name="Melnick R.L."/>
            <person name="Guiltinan M.J."/>
            <person name="Tyler B.M."/>
            <person name="Meinhardt L.W."/>
            <person name="Bailey B.A."/>
        </authorList>
    </citation>
    <scope>NUCLEOTIDE SEQUENCE [LARGE SCALE GENOMIC DNA]</scope>
    <source>
        <strain evidence="2">zdho120</strain>
    </source>
</reference>
<evidence type="ECO:0000313" key="2">
    <source>
        <dbReference type="Proteomes" id="UP000198211"/>
    </source>
</evidence>
<dbReference type="OrthoDB" id="125997at2759"/>
<sequence>MFGWRESVDAKPHIGKETDEVLLILGMMSKRLLRSTASDPSTVVLRVDATFKLKSSYYPVMVINVSDRLGIFHLLALFIVSEGAETVYVEVLGRTVCSPASLVRHSKLIV</sequence>
<comment type="caution">
    <text evidence="1">The sequence shown here is derived from an EMBL/GenBank/DDBJ whole genome shotgun (WGS) entry which is preliminary data.</text>
</comment>
<proteinExistence type="predicted"/>
<accession>A0A225V2Z8</accession>
<dbReference type="Proteomes" id="UP000198211">
    <property type="component" value="Unassembled WGS sequence"/>
</dbReference>
<keyword evidence="2" id="KW-1185">Reference proteome</keyword>
<name>A0A225V2Z8_9STRA</name>
<organism evidence="1 2">
    <name type="scientific">Phytophthora megakarya</name>
    <dbReference type="NCBI Taxonomy" id="4795"/>
    <lineage>
        <taxon>Eukaryota</taxon>
        <taxon>Sar</taxon>
        <taxon>Stramenopiles</taxon>
        <taxon>Oomycota</taxon>
        <taxon>Peronosporomycetes</taxon>
        <taxon>Peronosporales</taxon>
        <taxon>Peronosporaceae</taxon>
        <taxon>Phytophthora</taxon>
    </lineage>
</organism>
<evidence type="ECO:0000313" key="1">
    <source>
        <dbReference type="EMBL" id="OWZ00326.1"/>
    </source>
</evidence>
<dbReference type="EMBL" id="NBNE01007710">
    <property type="protein sequence ID" value="OWZ00326.1"/>
    <property type="molecule type" value="Genomic_DNA"/>
</dbReference>
<dbReference type="AlphaFoldDB" id="A0A225V2Z8"/>
<gene>
    <name evidence="1" type="ORF">PHMEG_00028510</name>
</gene>